<evidence type="ECO:0000313" key="3">
    <source>
        <dbReference type="Proteomes" id="UP001165289"/>
    </source>
</evidence>
<dbReference type="SMART" id="SM01126">
    <property type="entry name" value="DDE_Tnp_IS1595"/>
    <property type="match status" value="1"/>
</dbReference>
<dbReference type="PANTHER" id="PTHR47163">
    <property type="entry name" value="DDE_TNP_IS1595 DOMAIN-CONTAINING PROTEIN"/>
    <property type="match status" value="1"/>
</dbReference>
<dbReference type="Pfam" id="PF12762">
    <property type="entry name" value="DDE_Tnp_IS1595"/>
    <property type="match status" value="1"/>
</dbReference>
<proteinExistence type="predicted"/>
<keyword evidence="3" id="KW-1185">Reference proteome</keyword>
<protein>
    <recommendedName>
        <fullName evidence="1">ISXO2-like transposase domain-containing protein</fullName>
    </recommendedName>
</protein>
<dbReference type="InterPro" id="IPR024445">
    <property type="entry name" value="Tnp_ISXO2-like"/>
</dbReference>
<dbReference type="InterPro" id="IPR053164">
    <property type="entry name" value="IS1016-like_transposase"/>
</dbReference>
<dbReference type="Proteomes" id="UP001165289">
    <property type="component" value="Unassembled WGS sequence"/>
</dbReference>
<organism evidence="2 3">
    <name type="scientific">Oopsacas minuta</name>
    <dbReference type="NCBI Taxonomy" id="111878"/>
    <lineage>
        <taxon>Eukaryota</taxon>
        <taxon>Metazoa</taxon>
        <taxon>Porifera</taxon>
        <taxon>Hexactinellida</taxon>
        <taxon>Hexasterophora</taxon>
        <taxon>Lyssacinosida</taxon>
        <taxon>Leucopsacidae</taxon>
        <taxon>Oopsacas</taxon>
    </lineage>
</organism>
<sequence>MLSGQWAFGGIDGETKDVFMIPVQDRSAATLVPLIQRYIFPGTAILSDEWASCNSIPTASFQHLTVNHSLNFVDPTTGVHTQTVESTWGSAKKRQRNCMTTNPILLDTNLSEVCWQKKFGEASFSNLIMEIRKQYPVVQLYHTSALVFLL</sequence>
<feature type="domain" description="ISXO2-like transposase" evidence="1">
    <location>
        <begin position="1"/>
        <end position="97"/>
    </location>
</feature>
<dbReference type="PANTHER" id="PTHR47163:SF2">
    <property type="entry name" value="SI:DKEY-17M8.2"/>
    <property type="match status" value="1"/>
</dbReference>
<gene>
    <name evidence="2" type="ORF">LOD99_5383</name>
</gene>
<comment type="caution">
    <text evidence="2">The sequence shown here is derived from an EMBL/GenBank/DDBJ whole genome shotgun (WGS) entry which is preliminary data.</text>
</comment>
<reference evidence="2 3" key="1">
    <citation type="journal article" date="2023" name="BMC Biol.">
        <title>The compact genome of the sponge Oopsacas minuta (Hexactinellida) is lacking key metazoan core genes.</title>
        <authorList>
            <person name="Santini S."/>
            <person name="Schenkelaars Q."/>
            <person name="Jourda C."/>
            <person name="Duchesne M."/>
            <person name="Belahbib H."/>
            <person name="Rocher C."/>
            <person name="Selva M."/>
            <person name="Riesgo A."/>
            <person name="Vervoort M."/>
            <person name="Leys S.P."/>
            <person name="Kodjabachian L."/>
            <person name="Le Bivic A."/>
            <person name="Borchiellini C."/>
            <person name="Claverie J.M."/>
            <person name="Renard E."/>
        </authorList>
    </citation>
    <scope>NUCLEOTIDE SEQUENCE [LARGE SCALE GENOMIC DNA]</scope>
    <source>
        <strain evidence="2">SPO-2</strain>
    </source>
</reference>
<evidence type="ECO:0000313" key="2">
    <source>
        <dbReference type="EMBL" id="KAI6651236.1"/>
    </source>
</evidence>
<dbReference type="AlphaFoldDB" id="A0AAV7JS73"/>
<evidence type="ECO:0000259" key="1">
    <source>
        <dbReference type="SMART" id="SM01126"/>
    </source>
</evidence>
<name>A0AAV7JS73_9METZ</name>
<accession>A0AAV7JS73</accession>
<dbReference type="EMBL" id="JAKMXF010000306">
    <property type="protein sequence ID" value="KAI6651236.1"/>
    <property type="molecule type" value="Genomic_DNA"/>
</dbReference>